<organism evidence="4 5">
    <name type="scientific">Thalassospira xianhensis MCCC 1A02616</name>
    <dbReference type="NCBI Taxonomy" id="1177929"/>
    <lineage>
        <taxon>Bacteria</taxon>
        <taxon>Pseudomonadati</taxon>
        <taxon>Pseudomonadota</taxon>
        <taxon>Alphaproteobacteria</taxon>
        <taxon>Rhodospirillales</taxon>
        <taxon>Thalassospiraceae</taxon>
        <taxon>Thalassospira</taxon>
    </lineage>
</organism>
<keyword evidence="2" id="KW-0046">Antibiotic resistance</keyword>
<proteinExistence type="predicted"/>
<dbReference type="PANTHER" id="PTHR31438">
    <property type="entry name" value="LYSINE N-ACYLTRANSFERASE C17G9.06C-RELATED"/>
    <property type="match status" value="1"/>
</dbReference>
<dbReference type="Pfam" id="PF13523">
    <property type="entry name" value="Acetyltransf_8"/>
    <property type="match status" value="1"/>
</dbReference>
<comment type="caution">
    <text evidence="4">The sequence shown here is derived from an EMBL/GenBank/DDBJ whole genome shotgun (WGS) entry which is preliminary data.</text>
</comment>
<comment type="pathway">
    <text evidence="1">Siderophore biosynthesis.</text>
</comment>
<accession>A0A367UEJ6</accession>
<keyword evidence="5" id="KW-1185">Reference proteome</keyword>
<dbReference type="PANTHER" id="PTHR31438:SF1">
    <property type="entry name" value="LYSINE N-ACYLTRANSFERASE C17G9.06C-RELATED"/>
    <property type="match status" value="1"/>
</dbReference>
<dbReference type="GO" id="GO:0019290">
    <property type="term" value="P:siderophore biosynthetic process"/>
    <property type="evidence" value="ECO:0007669"/>
    <property type="project" value="InterPro"/>
</dbReference>
<gene>
    <name evidence="4" type="ORF">TH5_06185</name>
</gene>
<keyword evidence="4" id="KW-0808">Transferase</keyword>
<evidence type="ECO:0000256" key="1">
    <source>
        <dbReference type="ARBA" id="ARBA00004924"/>
    </source>
</evidence>
<dbReference type="SUPFAM" id="SSF55729">
    <property type="entry name" value="Acyl-CoA N-acyltransferases (Nat)"/>
    <property type="match status" value="1"/>
</dbReference>
<dbReference type="InterPro" id="IPR019432">
    <property type="entry name" value="Acyltransferase_MbtK/IucB-like"/>
</dbReference>
<dbReference type="InterPro" id="IPR000182">
    <property type="entry name" value="GNAT_dom"/>
</dbReference>
<feature type="domain" description="N-acetyltransferase" evidence="3">
    <location>
        <begin position="7"/>
        <end position="165"/>
    </location>
</feature>
<evidence type="ECO:0000313" key="5">
    <source>
        <dbReference type="Proteomes" id="UP000252419"/>
    </source>
</evidence>
<name>A0A367UEJ6_9PROT</name>
<evidence type="ECO:0000259" key="3">
    <source>
        <dbReference type="PROSITE" id="PS51186"/>
    </source>
</evidence>
<dbReference type="Gene3D" id="3.40.630.30">
    <property type="match status" value="1"/>
</dbReference>
<dbReference type="Proteomes" id="UP000252419">
    <property type="component" value="Unassembled WGS sequence"/>
</dbReference>
<dbReference type="EMBL" id="JPWA01000005">
    <property type="protein sequence ID" value="RCK06736.1"/>
    <property type="molecule type" value="Genomic_DNA"/>
</dbReference>
<dbReference type="GO" id="GO:0016410">
    <property type="term" value="F:N-acyltransferase activity"/>
    <property type="evidence" value="ECO:0007669"/>
    <property type="project" value="TreeGrafter"/>
</dbReference>
<dbReference type="AlphaFoldDB" id="A0A367UEJ6"/>
<dbReference type="RefSeq" id="WP_114121101.1">
    <property type="nucleotide sequence ID" value="NZ_JPWA01000005.1"/>
</dbReference>
<reference evidence="4 5" key="1">
    <citation type="submission" date="2014-07" db="EMBL/GenBank/DDBJ databases">
        <title>Draft genome sequence of Thalassospira xianhensis P-4 (MCCC 1A02616).</title>
        <authorList>
            <person name="Lai Q."/>
            <person name="Shao Z."/>
        </authorList>
    </citation>
    <scope>NUCLEOTIDE SEQUENCE [LARGE SCALE GENOMIC DNA]</scope>
    <source>
        <strain evidence="4 5">MCCC 1A02616</strain>
    </source>
</reference>
<dbReference type="PROSITE" id="PS51186">
    <property type="entry name" value="GNAT"/>
    <property type="match status" value="1"/>
</dbReference>
<sequence length="167" mass="18958">MAAAETYRFRRAVPNDLPMIRRWLRVPEVARWWGDPAEQIELIAEDIELPEMATLIVSYRNRPFAFAQHYDAHQWPQPHLSHLPNGTRCIDAFIGVPDMMGCGHGKMFLRLLAQMLIDRGAPTVAIDPDPENVRARKSYEAAGFSGDTEYETGDGPCILMQFKAETD</sequence>
<dbReference type="GO" id="GO:0046677">
    <property type="term" value="P:response to antibiotic"/>
    <property type="evidence" value="ECO:0007669"/>
    <property type="project" value="UniProtKB-KW"/>
</dbReference>
<dbReference type="SMART" id="SM01006">
    <property type="entry name" value="AlcB"/>
    <property type="match status" value="1"/>
</dbReference>
<protein>
    <submittedName>
        <fullName evidence="4">Acetyltransferase</fullName>
    </submittedName>
</protein>
<dbReference type="InterPro" id="IPR016181">
    <property type="entry name" value="Acyl_CoA_acyltransferase"/>
</dbReference>
<evidence type="ECO:0000313" key="4">
    <source>
        <dbReference type="EMBL" id="RCK06736.1"/>
    </source>
</evidence>
<evidence type="ECO:0000256" key="2">
    <source>
        <dbReference type="ARBA" id="ARBA00023251"/>
    </source>
</evidence>